<evidence type="ECO:0000313" key="2">
    <source>
        <dbReference type="EMBL" id="CAL1576411.1"/>
    </source>
</evidence>
<feature type="region of interest" description="Disordered" evidence="1">
    <location>
        <begin position="253"/>
        <end position="296"/>
    </location>
</feature>
<protein>
    <recommendedName>
        <fullName evidence="4">SGNH hydrolase-type esterase domain-containing protein</fullName>
    </recommendedName>
</protein>
<name>A0AAV2JIH3_KNICA</name>
<evidence type="ECO:0000313" key="3">
    <source>
        <dbReference type="Proteomes" id="UP001497482"/>
    </source>
</evidence>
<feature type="compositionally biased region" description="Basic residues" evidence="1">
    <location>
        <begin position="370"/>
        <end position="380"/>
    </location>
</feature>
<dbReference type="Gene3D" id="3.40.50.1110">
    <property type="entry name" value="SGNH hydrolase"/>
    <property type="match status" value="1"/>
</dbReference>
<evidence type="ECO:0000256" key="1">
    <source>
        <dbReference type="SAM" id="MobiDB-lite"/>
    </source>
</evidence>
<reference evidence="2 3" key="1">
    <citation type="submission" date="2024-04" db="EMBL/GenBank/DDBJ databases">
        <authorList>
            <person name="Waldvogel A.-M."/>
            <person name="Schoenle A."/>
        </authorList>
    </citation>
    <scope>NUCLEOTIDE SEQUENCE [LARGE SCALE GENOMIC DNA]</scope>
</reference>
<dbReference type="InterPro" id="IPR036514">
    <property type="entry name" value="SGNH_hydro_sf"/>
</dbReference>
<dbReference type="AlphaFoldDB" id="A0AAV2JIH3"/>
<dbReference type="SUPFAM" id="SSF52266">
    <property type="entry name" value="SGNH hydrolase"/>
    <property type="match status" value="1"/>
</dbReference>
<accession>A0AAV2JIH3</accession>
<feature type="compositionally biased region" description="Basic residues" evidence="1">
    <location>
        <begin position="281"/>
        <end position="295"/>
    </location>
</feature>
<dbReference type="EMBL" id="OZ035834">
    <property type="protein sequence ID" value="CAL1576411.1"/>
    <property type="molecule type" value="Genomic_DNA"/>
</dbReference>
<sequence length="407" mass="45279">MPRTRAARRSATAKERRGCQLATTFALPPRKPNARKGSGERCLAGSWDESVVPNKKHKLFVPSKATGKKLVLFAGDSHLRTLVFNPSIFPEEEKATYELAFSCTPGATARQLQQQVANDRETLRNAHREPSLLCLLAPSNIPTEQPTMEQAVQSFAHLLESVKMYWPQICVLDFPPRLSFDDDFQAALRQAYHRAAAELDVKYYLLAHHFCMKNTDLWAKDGTHLSDYGGLPILIEQAWAACHRELECSPTPTPNLPWPTHSKQPKKKKVSAPVHEPSPHTRGRGRLSTKQRSPRQRYISPSGFELVGTLHKDSSSSQCCPATAPVTVCGFPISPHVFSHAMVENVDETDEISSSSDETSALPTGTQMGSRKRKKVLVKKRMDHRIVCKKQAVYDSSPSTSTSSTEV</sequence>
<evidence type="ECO:0008006" key="4">
    <source>
        <dbReference type="Google" id="ProtNLM"/>
    </source>
</evidence>
<feature type="region of interest" description="Disordered" evidence="1">
    <location>
        <begin position="349"/>
        <end position="380"/>
    </location>
</feature>
<keyword evidence="3" id="KW-1185">Reference proteome</keyword>
<proteinExistence type="predicted"/>
<organism evidence="2 3">
    <name type="scientific">Knipowitschia caucasica</name>
    <name type="common">Caucasian dwarf goby</name>
    <name type="synonym">Pomatoschistus caucasicus</name>
    <dbReference type="NCBI Taxonomy" id="637954"/>
    <lineage>
        <taxon>Eukaryota</taxon>
        <taxon>Metazoa</taxon>
        <taxon>Chordata</taxon>
        <taxon>Craniata</taxon>
        <taxon>Vertebrata</taxon>
        <taxon>Euteleostomi</taxon>
        <taxon>Actinopterygii</taxon>
        <taxon>Neopterygii</taxon>
        <taxon>Teleostei</taxon>
        <taxon>Neoteleostei</taxon>
        <taxon>Acanthomorphata</taxon>
        <taxon>Gobiaria</taxon>
        <taxon>Gobiiformes</taxon>
        <taxon>Gobioidei</taxon>
        <taxon>Gobiidae</taxon>
        <taxon>Gobiinae</taxon>
        <taxon>Knipowitschia</taxon>
    </lineage>
</organism>
<gene>
    <name evidence="2" type="ORF">KC01_LOCUS7844</name>
</gene>
<dbReference type="Proteomes" id="UP001497482">
    <property type="component" value="Chromosome 12"/>
</dbReference>